<organism evidence="3 4">
    <name type="scientific">Desulfofundulus luciae</name>
    <dbReference type="NCBI Taxonomy" id="74702"/>
    <lineage>
        <taxon>Bacteria</taxon>
        <taxon>Bacillati</taxon>
        <taxon>Bacillota</taxon>
        <taxon>Clostridia</taxon>
        <taxon>Eubacteriales</taxon>
        <taxon>Peptococcaceae</taxon>
        <taxon>Desulfofundulus</taxon>
    </lineage>
</organism>
<dbReference type="Proteomes" id="UP001225644">
    <property type="component" value="Unassembled WGS sequence"/>
</dbReference>
<evidence type="ECO:0000256" key="1">
    <source>
        <dbReference type="ARBA" id="ARBA00022723"/>
    </source>
</evidence>
<evidence type="ECO:0000313" key="4">
    <source>
        <dbReference type="Proteomes" id="UP001225644"/>
    </source>
</evidence>
<accession>A0ABU0B1X2</accession>
<dbReference type="Pfam" id="PF07883">
    <property type="entry name" value="Cupin_2"/>
    <property type="match status" value="1"/>
</dbReference>
<dbReference type="Gene3D" id="2.60.120.10">
    <property type="entry name" value="Jelly Rolls"/>
    <property type="match status" value="1"/>
</dbReference>
<dbReference type="InterPro" id="IPR051610">
    <property type="entry name" value="GPI/OXD"/>
</dbReference>
<keyword evidence="1" id="KW-0479">Metal-binding</keyword>
<dbReference type="RefSeq" id="WP_307401732.1">
    <property type="nucleotide sequence ID" value="NZ_JAUSUX010000010.1"/>
</dbReference>
<reference evidence="3 4" key="1">
    <citation type="submission" date="2023-07" db="EMBL/GenBank/DDBJ databases">
        <title>Genomic Encyclopedia of Type Strains, Phase IV (KMG-IV): sequencing the most valuable type-strain genomes for metagenomic binning, comparative biology and taxonomic classification.</title>
        <authorList>
            <person name="Goeker M."/>
        </authorList>
    </citation>
    <scope>NUCLEOTIDE SEQUENCE [LARGE SCALE GENOMIC DNA]</scope>
    <source>
        <strain evidence="3 4">DSM 12396</strain>
    </source>
</reference>
<dbReference type="InterPro" id="IPR011051">
    <property type="entry name" value="RmlC_Cupin_sf"/>
</dbReference>
<dbReference type="EMBL" id="JAUSUX010000010">
    <property type="protein sequence ID" value="MDQ0286503.1"/>
    <property type="molecule type" value="Genomic_DNA"/>
</dbReference>
<sequence>MKVVKKEQFCAAVSESCPLKLLISGREHGAKNCQVGMAVLKPGQRLPASGYSWHASEEVSYILAGKIRVDTDTGSEIVEEGDLVFMPGNKPHASTNISQGEAKILWFVTPHTVPEN</sequence>
<dbReference type="InterPro" id="IPR014710">
    <property type="entry name" value="RmlC-like_jellyroll"/>
</dbReference>
<proteinExistence type="predicted"/>
<keyword evidence="4" id="KW-1185">Reference proteome</keyword>
<dbReference type="PANTHER" id="PTHR35848">
    <property type="entry name" value="OXALATE-BINDING PROTEIN"/>
    <property type="match status" value="1"/>
</dbReference>
<evidence type="ECO:0000313" key="3">
    <source>
        <dbReference type="EMBL" id="MDQ0286503.1"/>
    </source>
</evidence>
<evidence type="ECO:0000259" key="2">
    <source>
        <dbReference type="Pfam" id="PF07883"/>
    </source>
</evidence>
<feature type="domain" description="Cupin type-2" evidence="2">
    <location>
        <begin position="39"/>
        <end position="107"/>
    </location>
</feature>
<comment type="caution">
    <text evidence="3">The sequence shown here is derived from an EMBL/GenBank/DDBJ whole genome shotgun (WGS) entry which is preliminary data.</text>
</comment>
<dbReference type="SUPFAM" id="SSF51182">
    <property type="entry name" value="RmlC-like cupins"/>
    <property type="match status" value="1"/>
</dbReference>
<name>A0ABU0B1X2_9FIRM</name>
<gene>
    <name evidence="3" type="ORF">J2Z49_001617</name>
</gene>
<dbReference type="InterPro" id="IPR013096">
    <property type="entry name" value="Cupin_2"/>
</dbReference>
<dbReference type="CDD" id="cd02209">
    <property type="entry name" value="cupin_XRE_C"/>
    <property type="match status" value="1"/>
</dbReference>
<protein>
    <submittedName>
        <fullName evidence="3">Quercetin dioxygenase-like cupin family protein</fullName>
    </submittedName>
</protein>